<dbReference type="GO" id="GO:0046872">
    <property type="term" value="F:metal ion binding"/>
    <property type="evidence" value="ECO:0007669"/>
    <property type="project" value="UniProtKB-KW"/>
</dbReference>
<dbReference type="PROSITE" id="PS51471">
    <property type="entry name" value="FE2OG_OXY"/>
    <property type="match status" value="1"/>
</dbReference>
<gene>
    <name evidence="3" type="ORF">HGB38_34550</name>
</gene>
<keyword evidence="1" id="KW-0560">Oxidoreductase</keyword>
<dbReference type="Proteomes" id="UP000540698">
    <property type="component" value="Unassembled WGS sequence"/>
</dbReference>
<protein>
    <submittedName>
        <fullName evidence="3">2OG-Fe(II) oxygenase</fullName>
    </submittedName>
</protein>
<comment type="similarity">
    <text evidence="1">Belongs to the iron/ascorbate-dependent oxidoreductase family.</text>
</comment>
<dbReference type="AlphaFoldDB" id="A0A7X6LB76"/>
<name>A0A7X6LB76_9NOCA</name>
<dbReference type="GO" id="GO:0016491">
    <property type="term" value="F:oxidoreductase activity"/>
    <property type="evidence" value="ECO:0007669"/>
    <property type="project" value="UniProtKB-KW"/>
</dbReference>
<dbReference type="EMBL" id="JAAXOS010000029">
    <property type="protein sequence ID" value="NKY31281.1"/>
    <property type="molecule type" value="Genomic_DNA"/>
</dbReference>
<proteinExistence type="inferred from homology"/>
<organism evidence="3 4">
    <name type="scientific">Nocardia gamkensis</name>
    <dbReference type="NCBI Taxonomy" id="352869"/>
    <lineage>
        <taxon>Bacteria</taxon>
        <taxon>Bacillati</taxon>
        <taxon>Actinomycetota</taxon>
        <taxon>Actinomycetes</taxon>
        <taxon>Mycobacteriales</taxon>
        <taxon>Nocardiaceae</taxon>
        <taxon>Nocardia</taxon>
    </lineage>
</organism>
<keyword evidence="1" id="KW-0479">Metal-binding</keyword>
<comment type="caution">
    <text evidence="3">The sequence shown here is derived from an EMBL/GenBank/DDBJ whole genome shotgun (WGS) entry which is preliminary data.</text>
</comment>
<evidence type="ECO:0000313" key="4">
    <source>
        <dbReference type="Proteomes" id="UP000540698"/>
    </source>
</evidence>
<evidence type="ECO:0000259" key="2">
    <source>
        <dbReference type="PROSITE" id="PS51471"/>
    </source>
</evidence>
<feature type="domain" description="Fe2OG dioxygenase" evidence="2">
    <location>
        <begin position="103"/>
        <end position="243"/>
    </location>
</feature>
<keyword evidence="1" id="KW-0408">Iron</keyword>
<reference evidence="3 4" key="1">
    <citation type="submission" date="2020-04" db="EMBL/GenBank/DDBJ databases">
        <title>MicrobeNet Type strains.</title>
        <authorList>
            <person name="Nicholson A.C."/>
        </authorList>
    </citation>
    <scope>NUCLEOTIDE SEQUENCE [LARGE SCALE GENOMIC DNA]</scope>
    <source>
        <strain evidence="3 4">DSM 44956</strain>
    </source>
</reference>
<dbReference type="InterPro" id="IPR005123">
    <property type="entry name" value="Oxoglu/Fe-dep_dioxygenase_dom"/>
</dbReference>
<dbReference type="Gene3D" id="2.60.120.620">
    <property type="entry name" value="q2cbj1_9rhob like domain"/>
    <property type="match status" value="1"/>
</dbReference>
<sequence length="243" mass="26679">MSLNETLTVGSVQDFLTISETTALEELMDRFLREAHNGDARDIYDQRRLSSIHEIPGHDTAVAMATYEPAGRVEITDIPDAAETLLQAAFTRARGRLERILPSVTSCRPWTYVEYGPGQHITPHLDGIAPDPRAWPRQIAGISVIIGTRCEGGEFFVETTSSASLWNPAIPGPVPGYEPAMAFAHDGADNSSPWFATMPRTRWCTAPAPGTALLYGSQLVHGTTPVRTGRSRKFISWLFADQQ</sequence>
<keyword evidence="4" id="KW-1185">Reference proteome</keyword>
<evidence type="ECO:0000256" key="1">
    <source>
        <dbReference type="RuleBase" id="RU003682"/>
    </source>
</evidence>
<accession>A0A7X6LB76</accession>
<evidence type="ECO:0000313" key="3">
    <source>
        <dbReference type="EMBL" id="NKY31281.1"/>
    </source>
</evidence>